<dbReference type="STRING" id="273678.RS84_02478"/>
<dbReference type="SUPFAM" id="SSF46785">
    <property type="entry name" value="Winged helix' DNA-binding domain"/>
    <property type="match status" value="1"/>
</dbReference>
<dbReference type="RefSeq" id="WP_045258029.1">
    <property type="nucleotide sequence ID" value="NZ_CP158847.1"/>
</dbReference>
<dbReference type="Gene3D" id="1.10.10.10">
    <property type="entry name" value="Winged helix-like DNA-binding domain superfamily/Winged helix DNA-binding domain"/>
    <property type="match status" value="1"/>
</dbReference>
<keyword evidence="2" id="KW-0238">DNA-binding</keyword>
<dbReference type="InterPro" id="IPR000524">
    <property type="entry name" value="Tscrpt_reg_HTH_GntR"/>
</dbReference>
<reference evidence="5 6" key="1">
    <citation type="submission" date="2015-02" db="EMBL/GenBank/DDBJ databases">
        <title>Draft genome sequences of ten Microbacterium spp. with emphasis on heavy metal contaminated environments.</title>
        <authorList>
            <person name="Corretto E."/>
        </authorList>
    </citation>
    <scope>NUCLEOTIDE SEQUENCE [LARGE SCALE GENOMIC DNA]</scope>
    <source>
        <strain evidence="5 6">SA35</strain>
    </source>
</reference>
<dbReference type="PATRIC" id="fig|273678.4.peg.2482"/>
<dbReference type="InterPro" id="IPR036388">
    <property type="entry name" value="WH-like_DNA-bd_sf"/>
</dbReference>
<dbReference type="EMBL" id="JYJB01000009">
    <property type="protein sequence ID" value="KJL47679.1"/>
    <property type="molecule type" value="Genomic_DNA"/>
</dbReference>
<dbReference type="Proteomes" id="UP000033900">
    <property type="component" value="Unassembled WGS sequence"/>
</dbReference>
<dbReference type="SUPFAM" id="SSF48008">
    <property type="entry name" value="GntR ligand-binding domain-like"/>
    <property type="match status" value="1"/>
</dbReference>
<keyword evidence="1" id="KW-0805">Transcription regulation</keyword>
<name>A0A0M2HT60_9MICO</name>
<dbReference type="Pfam" id="PF07729">
    <property type="entry name" value="FCD"/>
    <property type="match status" value="1"/>
</dbReference>
<gene>
    <name evidence="5" type="primary">mcbR_3</name>
    <name evidence="5" type="ORF">RS84_02478</name>
</gene>
<organism evidence="5 6">
    <name type="scientific">Microbacterium hydrocarbonoxydans</name>
    <dbReference type="NCBI Taxonomy" id="273678"/>
    <lineage>
        <taxon>Bacteria</taxon>
        <taxon>Bacillati</taxon>
        <taxon>Actinomycetota</taxon>
        <taxon>Actinomycetes</taxon>
        <taxon>Micrococcales</taxon>
        <taxon>Microbacteriaceae</taxon>
        <taxon>Microbacterium</taxon>
    </lineage>
</organism>
<accession>A0A0M2HT60</accession>
<feature type="domain" description="HTH gntR-type" evidence="4">
    <location>
        <begin position="7"/>
        <end position="74"/>
    </location>
</feature>
<dbReference type="OrthoDB" id="4084810at2"/>
<evidence type="ECO:0000256" key="2">
    <source>
        <dbReference type="ARBA" id="ARBA00023125"/>
    </source>
</evidence>
<keyword evidence="6" id="KW-1185">Reference proteome</keyword>
<dbReference type="SMART" id="SM00345">
    <property type="entry name" value="HTH_GNTR"/>
    <property type="match status" value="1"/>
</dbReference>
<dbReference type="InterPro" id="IPR008920">
    <property type="entry name" value="TF_FadR/GntR_C"/>
</dbReference>
<evidence type="ECO:0000313" key="5">
    <source>
        <dbReference type="EMBL" id="KJL47679.1"/>
    </source>
</evidence>
<dbReference type="InterPro" id="IPR036390">
    <property type="entry name" value="WH_DNA-bd_sf"/>
</dbReference>
<dbReference type="GO" id="GO:0003677">
    <property type="term" value="F:DNA binding"/>
    <property type="evidence" value="ECO:0007669"/>
    <property type="project" value="UniProtKB-KW"/>
</dbReference>
<protein>
    <submittedName>
        <fullName evidence="5">HTH-type transcriptional regulator McbR</fullName>
    </submittedName>
</protein>
<dbReference type="Pfam" id="PF00392">
    <property type="entry name" value="GntR"/>
    <property type="match status" value="1"/>
</dbReference>
<comment type="caution">
    <text evidence="5">The sequence shown here is derived from an EMBL/GenBank/DDBJ whole genome shotgun (WGS) entry which is preliminary data.</text>
</comment>
<dbReference type="SMART" id="SM00895">
    <property type="entry name" value="FCD"/>
    <property type="match status" value="1"/>
</dbReference>
<dbReference type="PROSITE" id="PS50949">
    <property type="entry name" value="HTH_GNTR"/>
    <property type="match status" value="1"/>
</dbReference>
<dbReference type="AlphaFoldDB" id="A0A0M2HT60"/>
<dbReference type="InterPro" id="IPR011711">
    <property type="entry name" value="GntR_C"/>
</dbReference>
<dbReference type="PANTHER" id="PTHR43537">
    <property type="entry name" value="TRANSCRIPTIONAL REGULATOR, GNTR FAMILY"/>
    <property type="match status" value="1"/>
</dbReference>
<proteinExistence type="predicted"/>
<evidence type="ECO:0000259" key="4">
    <source>
        <dbReference type="PROSITE" id="PS50949"/>
    </source>
</evidence>
<evidence type="ECO:0000256" key="1">
    <source>
        <dbReference type="ARBA" id="ARBA00023015"/>
    </source>
</evidence>
<dbReference type="Gene3D" id="1.20.120.530">
    <property type="entry name" value="GntR ligand-binding domain-like"/>
    <property type="match status" value="1"/>
</dbReference>
<dbReference type="CDD" id="cd07377">
    <property type="entry name" value="WHTH_GntR"/>
    <property type="match status" value="1"/>
</dbReference>
<evidence type="ECO:0000313" key="6">
    <source>
        <dbReference type="Proteomes" id="UP000033900"/>
    </source>
</evidence>
<keyword evidence="3" id="KW-0804">Transcription</keyword>
<dbReference type="PANTHER" id="PTHR43537:SF5">
    <property type="entry name" value="UXU OPERON TRANSCRIPTIONAL REGULATOR"/>
    <property type="match status" value="1"/>
</dbReference>
<sequence>MSATANASKSEQAYTWIRSRISAHTFGPGYRLVLGSIADELNMSVVPVREAIRRLEAEGLVTFERNVGARVTLVDESEYAHTMQTLGLVEGAATALSAPLLDDAALSQAAEVNERMTRMLDHLDAHAFTELNRQFHSVLFEPCPNPHLLDLVHRGWARLSGIRDSTFAYVPGRARHSVDEHAQILELIRGGADPLEIELAARNHRWRTRDAFLDALHTRTAHTPGEGS</sequence>
<evidence type="ECO:0000256" key="3">
    <source>
        <dbReference type="ARBA" id="ARBA00023163"/>
    </source>
</evidence>
<dbReference type="GO" id="GO:0003700">
    <property type="term" value="F:DNA-binding transcription factor activity"/>
    <property type="evidence" value="ECO:0007669"/>
    <property type="project" value="InterPro"/>
</dbReference>